<comment type="caution">
    <text evidence="1">The sequence shown here is derived from an EMBL/GenBank/DDBJ whole genome shotgun (WGS) entry which is preliminary data.</text>
</comment>
<dbReference type="Proteomes" id="UP000631114">
    <property type="component" value="Unassembled WGS sequence"/>
</dbReference>
<reference evidence="1 2" key="1">
    <citation type="submission" date="2020-10" db="EMBL/GenBank/DDBJ databases">
        <title>The Coptis chinensis genome and diversification of protoberbering-type alkaloids.</title>
        <authorList>
            <person name="Wang B."/>
            <person name="Shu S."/>
            <person name="Song C."/>
            <person name="Liu Y."/>
        </authorList>
    </citation>
    <scope>NUCLEOTIDE SEQUENCE [LARGE SCALE GENOMIC DNA]</scope>
    <source>
        <strain evidence="1">HL-2020</strain>
        <tissue evidence="1">Leaf</tissue>
    </source>
</reference>
<protein>
    <recommendedName>
        <fullName evidence="3">N-acetyltransferase domain-containing protein</fullName>
    </recommendedName>
</protein>
<gene>
    <name evidence="1" type="ORF">IFM89_001555</name>
</gene>
<dbReference type="EMBL" id="JADFTS010000007">
    <property type="protein sequence ID" value="KAF9595654.1"/>
    <property type="molecule type" value="Genomic_DNA"/>
</dbReference>
<name>A0A835HBY6_9MAGN</name>
<evidence type="ECO:0000313" key="1">
    <source>
        <dbReference type="EMBL" id="KAF9595654.1"/>
    </source>
</evidence>
<dbReference type="InterPro" id="IPR016181">
    <property type="entry name" value="Acyl_CoA_acyltransferase"/>
</dbReference>
<dbReference type="PANTHER" id="PTHR46067">
    <property type="entry name" value="ACYL-COA N-ACYLTRANSFERASES (NAT) SUPERFAMILY PROTEIN"/>
    <property type="match status" value="1"/>
</dbReference>
<sequence length="146" mass="17116">MGREVMECTKIQAEITLRPFELSDIDDFMDWARNNEVTKYCRWNTYTSKEEAVNFLKEVISLYPWYRAICVDNRSIGSIFVMPDMPYLDRIEGLVFAENKASQRVLEKAGFLREGLLRKYFFVKGKSRDIVVFSIVVSTCPIEMEN</sequence>
<keyword evidence="2" id="KW-1185">Reference proteome</keyword>
<evidence type="ECO:0008006" key="3">
    <source>
        <dbReference type="Google" id="ProtNLM"/>
    </source>
</evidence>
<proteinExistence type="predicted"/>
<dbReference type="PANTHER" id="PTHR46067:SF22">
    <property type="entry name" value="N-ACETYLTRANSFERASE DOMAIN-CONTAINING PROTEIN"/>
    <property type="match status" value="1"/>
</dbReference>
<organism evidence="1 2">
    <name type="scientific">Coptis chinensis</name>
    <dbReference type="NCBI Taxonomy" id="261450"/>
    <lineage>
        <taxon>Eukaryota</taxon>
        <taxon>Viridiplantae</taxon>
        <taxon>Streptophyta</taxon>
        <taxon>Embryophyta</taxon>
        <taxon>Tracheophyta</taxon>
        <taxon>Spermatophyta</taxon>
        <taxon>Magnoliopsida</taxon>
        <taxon>Ranunculales</taxon>
        <taxon>Ranunculaceae</taxon>
        <taxon>Coptidoideae</taxon>
        <taxon>Coptis</taxon>
    </lineage>
</organism>
<dbReference type="OrthoDB" id="630895at2759"/>
<dbReference type="SUPFAM" id="SSF55729">
    <property type="entry name" value="Acyl-CoA N-acyltransferases (Nat)"/>
    <property type="match status" value="1"/>
</dbReference>
<evidence type="ECO:0000313" key="2">
    <source>
        <dbReference type="Proteomes" id="UP000631114"/>
    </source>
</evidence>
<dbReference type="AlphaFoldDB" id="A0A835HBY6"/>
<accession>A0A835HBY6</accession>
<dbReference type="Gene3D" id="3.40.630.30">
    <property type="match status" value="2"/>
</dbReference>